<gene>
    <name evidence="2" type="ORF">BDN70DRAFT_883502</name>
</gene>
<dbReference type="Proteomes" id="UP000807469">
    <property type="component" value="Unassembled WGS sequence"/>
</dbReference>
<dbReference type="OrthoDB" id="3177611at2759"/>
<name>A0A9P5YW29_9AGAR</name>
<keyword evidence="3" id="KW-1185">Reference proteome</keyword>
<sequence>MLRSAIKCPVGIGKRTAQVPRLASSFPAARLVSRLQPPQSSEVSTPCMRSLTQHRVLSTSEKKAPEASENSTPADAWVSILENTVTSPWLHNRPQNPERILERAFTLILQILLALNVPREPEAAKGFFFAFENAPVSSTSDMGRARRAIGILTRIVVDDISSIPMSSSLRQQHPKVFALHDALIPSREMHLRDPSDNVEDWKAFWSRTEAPLFELSNELDTAGFGLDLEKLIAAQQEEAVNNTSSQSKADSNQMDSVGATQN</sequence>
<proteinExistence type="predicted"/>
<feature type="compositionally biased region" description="Polar residues" evidence="1">
    <location>
        <begin position="238"/>
        <end position="262"/>
    </location>
</feature>
<feature type="region of interest" description="Disordered" evidence="1">
    <location>
        <begin position="237"/>
        <end position="262"/>
    </location>
</feature>
<evidence type="ECO:0000313" key="2">
    <source>
        <dbReference type="EMBL" id="KAF9475619.1"/>
    </source>
</evidence>
<comment type="caution">
    <text evidence="2">The sequence shown here is derived from an EMBL/GenBank/DDBJ whole genome shotgun (WGS) entry which is preliminary data.</text>
</comment>
<protein>
    <submittedName>
        <fullName evidence="2">Uncharacterized protein</fullName>
    </submittedName>
</protein>
<organism evidence="2 3">
    <name type="scientific">Pholiota conissans</name>
    <dbReference type="NCBI Taxonomy" id="109636"/>
    <lineage>
        <taxon>Eukaryota</taxon>
        <taxon>Fungi</taxon>
        <taxon>Dikarya</taxon>
        <taxon>Basidiomycota</taxon>
        <taxon>Agaricomycotina</taxon>
        <taxon>Agaricomycetes</taxon>
        <taxon>Agaricomycetidae</taxon>
        <taxon>Agaricales</taxon>
        <taxon>Agaricineae</taxon>
        <taxon>Strophariaceae</taxon>
        <taxon>Pholiota</taxon>
    </lineage>
</organism>
<evidence type="ECO:0000256" key="1">
    <source>
        <dbReference type="SAM" id="MobiDB-lite"/>
    </source>
</evidence>
<dbReference type="AlphaFoldDB" id="A0A9P5YW29"/>
<accession>A0A9P5YW29</accession>
<reference evidence="2" key="1">
    <citation type="submission" date="2020-11" db="EMBL/GenBank/DDBJ databases">
        <authorList>
            <consortium name="DOE Joint Genome Institute"/>
            <person name="Ahrendt S."/>
            <person name="Riley R."/>
            <person name="Andreopoulos W."/>
            <person name="Labutti K."/>
            <person name="Pangilinan J."/>
            <person name="Ruiz-Duenas F.J."/>
            <person name="Barrasa J.M."/>
            <person name="Sanchez-Garcia M."/>
            <person name="Camarero S."/>
            <person name="Miyauchi S."/>
            <person name="Serrano A."/>
            <person name="Linde D."/>
            <person name="Babiker R."/>
            <person name="Drula E."/>
            <person name="Ayuso-Fernandez I."/>
            <person name="Pacheco R."/>
            <person name="Padilla G."/>
            <person name="Ferreira P."/>
            <person name="Barriuso J."/>
            <person name="Kellner H."/>
            <person name="Castanera R."/>
            <person name="Alfaro M."/>
            <person name="Ramirez L."/>
            <person name="Pisabarro A.G."/>
            <person name="Kuo A."/>
            <person name="Tritt A."/>
            <person name="Lipzen A."/>
            <person name="He G."/>
            <person name="Yan M."/>
            <person name="Ng V."/>
            <person name="Cullen D."/>
            <person name="Martin F."/>
            <person name="Rosso M.-N."/>
            <person name="Henrissat B."/>
            <person name="Hibbett D."/>
            <person name="Martinez A.T."/>
            <person name="Grigoriev I.V."/>
        </authorList>
    </citation>
    <scope>NUCLEOTIDE SEQUENCE</scope>
    <source>
        <strain evidence="2">CIRM-BRFM 674</strain>
    </source>
</reference>
<dbReference type="EMBL" id="MU155325">
    <property type="protein sequence ID" value="KAF9475619.1"/>
    <property type="molecule type" value="Genomic_DNA"/>
</dbReference>
<evidence type="ECO:0000313" key="3">
    <source>
        <dbReference type="Proteomes" id="UP000807469"/>
    </source>
</evidence>